<keyword evidence="6" id="KW-1185">Reference proteome</keyword>
<dbReference type="PANTHER" id="PTHR23236:SF51">
    <property type="entry name" value="NUCLEOLAR PROTEIN 6"/>
    <property type="match status" value="1"/>
</dbReference>
<dbReference type="FunFam" id="3.30.70.330:FF:000376">
    <property type="entry name" value="Putative RNA binding protein"/>
    <property type="match status" value="1"/>
</dbReference>
<feature type="compositionally biased region" description="Basic and acidic residues" evidence="3">
    <location>
        <begin position="66"/>
        <end position="91"/>
    </location>
</feature>
<evidence type="ECO:0000313" key="6">
    <source>
        <dbReference type="Proteomes" id="UP001281003"/>
    </source>
</evidence>
<accession>A0AAE0U393</accession>
<feature type="non-terminal residue" evidence="5">
    <location>
        <position position="1"/>
    </location>
</feature>
<evidence type="ECO:0000313" key="5">
    <source>
        <dbReference type="EMBL" id="KAK3388974.1"/>
    </source>
</evidence>
<dbReference type="SUPFAM" id="SSF54928">
    <property type="entry name" value="RNA-binding domain, RBD"/>
    <property type="match status" value="1"/>
</dbReference>
<feature type="compositionally biased region" description="Acidic residues" evidence="3">
    <location>
        <begin position="114"/>
        <end position="124"/>
    </location>
</feature>
<feature type="domain" description="RRM" evidence="4">
    <location>
        <begin position="135"/>
        <end position="218"/>
    </location>
</feature>
<evidence type="ECO:0000256" key="3">
    <source>
        <dbReference type="SAM" id="MobiDB-lite"/>
    </source>
</evidence>
<feature type="compositionally biased region" description="Low complexity" evidence="3">
    <location>
        <begin position="258"/>
        <end position="271"/>
    </location>
</feature>
<feature type="non-terminal residue" evidence="5">
    <location>
        <position position="291"/>
    </location>
</feature>
<dbReference type="Pfam" id="PF00076">
    <property type="entry name" value="RRM_1"/>
    <property type="match status" value="1"/>
</dbReference>
<dbReference type="GO" id="GO:0019843">
    <property type="term" value="F:rRNA binding"/>
    <property type="evidence" value="ECO:0007669"/>
    <property type="project" value="TreeGrafter"/>
</dbReference>
<dbReference type="CDD" id="cd12400">
    <property type="entry name" value="RRM_Nop6"/>
    <property type="match status" value="1"/>
</dbReference>
<name>A0AAE0U393_SORBR</name>
<feature type="compositionally biased region" description="Basic residues" evidence="3">
    <location>
        <begin position="92"/>
        <end position="105"/>
    </location>
</feature>
<dbReference type="PANTHER" id="PTHR23236">
    <property type="entry name" value="EUKARYOTIC TRANSLATION INITIATION FACTOR 4B/4H"/>
    <property type="match status" value="1"/>
</dbReference>
<organism evidence="5 6">
    <name type="scientific">Sordaria brevicollis</name>
    <dbReference type="NCBI Taxonomy" id="83679"/>
    <lineage>
        <taxon>Eukaryota</taxon>
        <taxon>Fungi</taxon>
        <taxon>Dikarya</taxon>
        <taxon>Ascomycota</taxon>
        <taxon>Pezizomycotina</taxon>
        <taxon>Sordariomycetes</taxon>
        <taxon>Sordariomycetidae</taxon>
        <taxon>Sordariales</taxon>
        <taxon>Sordariaceae</taxon>
        <taxon>Sordaria</taxon>
    </lineage>
</organism>
<dbReference type="Gene3D" id="3.30.70.330">
    <property type="match status" value="1"/>
</dbReference>
<dbReference type="Proteomes" id="UP001281003">
    <property type="component" value="Unassembled WGS sequence"/>
</dbReference>
<evidence type="ECO:0000256" key="2">
    <source>
        <dbReference type="PROSITE-ProRule" id="PRU00176"/>
    </source>
</evidence>
<dbReference type="InterPro" id="IPR035979">
    <property type="entry name" value="RBD_domain_sf"/>
</dbReference>
<feature type="region of interest" description="Disordered" evidence="3">
    <location>
        <begin position="214"/>
        <end position="291"/>
    </location>
</feature>
<protein>
    <recommendedName>
        <fullName evidence="4">RRM domain-containing protein</fullName>
    </recommendedName>
</protein>
<evidence type="ECO:0000259" key="4">
    <source>
        <dbReference type="PROSITE" id="PS50102"/>
    </source>
</evidence>
<dbReference type="InterPro" id="IPR034228">
    <property type="entry name" value="Nop6_RRM"/>
</dbReference>
<reference evidence="5" key="2">
    <citation type="submission" date="2023-07" db="EMBL/GenBank/DDBJ databases">
        <authorList>
            <consortium name="Lawrence Berkeley National Laboratory"/>
            <person name="Haridas S."/>
            <person name="Hensen N."/>
            <person name="Bonometti L."/>
            <person name="Westerberg I."/>
            <person name="Brannstrom I.O."/>
            <person name="Guillou S."/>
            <person name="Cros-Aarteil S."/>
            <person name="Calhoun S."/>
            <person name="Kuo A."/>
            <person name="Mondo S."/>
            <person name="Pangilinan J."/>
            <person name="Riley R."/>
            <person name="LaButti K."/>
            <person name="Andreopoulos B."/>
            <person name="Lipzen A."/>
            <person name="Chen C."/>
            <person name="Yanf M."/>
            <person name="Daum C."/>
            <person name="Ng V."/>
            <person name="Clum A."/>
            <person name="Steindorff A."/>
            <person name="Ohm R."/>
            <person name="Martin F."/>
            <person name="Silar P."/>
            <person name="Natvig D."/>
            <person name="Lalanne C."/>
            <person name="Gautier V."/>
            <person name="Ament-velasquez S.L."/>
            <person name="Kruys A."/>
            <person name="Hutchinson M.I."/>
            <person name="Powell A.J."/>
            <person name="Barry K."/>
            <person name="Miller A.N."/>
            <person name="Grigoriev I.V."/>
            <person name="Debuchy R."/>
            <person name="Gladieux P."/>
            <person name="Thoren M.H."/>
            <person name="Johannesson H."/>
        </authorList>
    </citation>
    <scope>NUCLEOTIDE SEQUENCE</scope>
    <source>
        <strain evidence="5">FGSC 1904</strain>
    </source>
</reference>
<dbReference type="AlphaFoldDB" id="A0AAE0U393"/>
<comment type="caution">
    <text evidence="5">The sequence shown here is derived from an EMBL/GenBank/DDBJ whole genome shotgun (WGS) entry which is preliminary data.</text>
</comment>
<feature type="compositionally biased region" description="Basic and acidic residues" evidence="3">
    <location>
        <begin position="23"/>
        <end position="38"/>
    </location>
</feature>
<sequence>SKDSKKRSRTAEEDVNSIAIKKSKLDEAGTAESKKADADADETTEEPKEEKKEKKDKKKDKKDKKEKKEKAAAADTTEEKSEKTKTEEKADKKSKKDKKKDKKNKNKEETTEETKDEEANEEEQPQQNGAKGARFIIFVGNMPYSVTADQIKEHFASVHPISVRLLTHRDNPTKSKGTAFVEFGRFDHMKTALEKFHHSEMLDDKGVARKINVELSAGGGGKTAHRQDKIKEKNRKLNEERLNRQQNQEKAKAEKAAAKANEPAAEGAAAAPVERNDEDAIHPSRRARVDF</sequence>
<feature type="compositionally biased region" description="Basic residues" evidence="3">
    <location>
        <begin position="54"/>
        <end position="65"/>
    </location>
</feature>
<reference evidence="5" key="1">
    <citation type="journal article" date="2023" name="Mol. Phylogenet. Evol.">
        <title>Genome-scale phylogeny and comparative genomics of the fungal order Sordariales.</title>
        <authorList>
            <person name="Hensen N."/>
            <person name="Bonometti L."/>
            <person name="Westerberg I."/>
            <person name="Brannstrom I.O."/>
            <person name="Guillou S."/>
            <person name="Cros-Aarteil S."/>
            <person name="Calhoun S."/>
            <person name="Haridas S."/>
            <person name="Kuo A."/>
            <person name="Mondo S."/>
            <person name="Pangilinan J."/>
            <person name="Riley R."/>
            <person name="LaButti K."/>
            <person name="Andreopoulos B."/>
            <person name="Lipzen A."/>
            <person name="Chen C."/>
            <person name="Yan M."/>
            <person name="Daum C."/>
            <person name="Ng V."/>
            <person name="Clum A."/>
            <person name="Steindorff A."/>
            <person name="Ohm R.A."/>
            <person name="Martin F."/>
            <person name="Silar P."/>
            <person name="Natvig D.O."/>
            <person name="Lalanne C."/>
            <person name="Gautier V."/>
            <person name="Ament-Velasquez S.L."/>
            <person name="Kruys A."/>
            <person name="Hutchinson M.I."/>
            <person name="Powell A.J."/>
            <person name="Barry K."/>
            <person name="Miller A.N."/>
            <person name="Grigoriev I.V."/>
            <person name="Debuchy R."/>
            <person name="Gladieux P."/>
            <person name="Hiltunen Thoren M."/>
            <person name="Johannesson H."/>
        </authorList>
    </citation>
    <scope>NUCLEOTIDE SEQUENCE</scope>
    <source>
        <strain evidence="5">FGSC 1904</strain>
    </source>
</reference>
<keyword evidence="1 2" id="KW-0694">RNA-binding</keyword>
<dbReference type="SMART" id="SM00360">
    <property type="entry name" value="RRM"/>
    <property type="match status" value="1"/>
</dbReference>
<feature type="compositionally biased region" description="Basic and acidic residues" evidence="3">
    <location>
        <begin position="274"/>
        <end position="291"/>
    </location>
</feature>
<feature type="region of interest" description="Disordered" evidence="3">
    <location>
        <begin position="1"/>
        <end position="131"/>
    </location>
</feature>
<dbReference type="InterPro" id="IPR000504">
    <property type="entry name" value="RRM_dom"/>
</dbReference>
<evidence type="ECO:0000256" key="1">
    <source>
        <dbReference type="ARBA" id="ARBA00022884"/>
    </source>
</evidence>
<dbReference type="InterPro" id="IPR012677">
    <property type="entry name" value="Nucleotide-bd_a/b_plait_sf"/>
</dbReference>
<feature type="compositionally biased region" description="Basic and acidic residues" evidence="3">
    <location>
        <begin position="225"/>
        <end position="257"/>
    </location>
</feature>
<dbReference type="EMBL" id="JAUTDP010000014">
    <property type="protein sequence ID" value="KAK3388974.1"/>
    <property type="molecule type" value="Genomic_DNA"/>
</dbReference>
<dbReference type="GO" id="GO:0005730">
    <property type="term" value="C:nucleolus"/>
    <property type="evidence" value="ECO:0007669"/>
    <property type="project" value="TreeGrafter"/>
</dbReference>
<dbReference type="PROSITE" id="PS50102">
    <property type="entry name" value="RRM"/>
    <property type="match status" value="1"/>
</dbReference>
<gene>
    <name evidence="5" type="ORF">B0T20DRAFT_324228</name>
</gene>
<dbReference type="GO" id="GO:0042274">
    <property type="term" value="P:ribosomal small subunit biogenesis"/>
    <property type="evidence" value="ECO:0007669"/>
    <property type="project" value="TreeGrafter"/>
</dbReference>
<proteinExistence type="predicted"/>